<dbReference type="GO" id="GO:0016787">
    <property type="term" value="F:hydrolase activity"/>
    <property type="evidence" value="ECO:0007669"/>
    <property type="project" value="UniProtKB-KW"/>
</dbReference>
<dbReference type="Proteomes" id="UP000590460">
    <property type="component" value="Unassembled WGS sequence"/>
</dbReference>
<dbReference type="EMBL" id="JAAXPO010000001">
    <property type="protein sequence ID" value="NKZ17595.1"/>
    <property type="molecule type" value="Genomic_DNA"/>
</dbReference>
<keyword evidence="2" id="KW-0378">Hydrolase</keyword>
<name>A0A846ZEV1_9LACO</name>
<proteinExistence type="predicted"/>
<dbReference type="InterPro" id="IPR013830">
    <property type="entry name" value="SGNH_hydro"/>
</dbReference>
<dbReference type="InterPro" id="IPR036514">
    <property type="entry name" value="SGNH_hydro_sf"/>
</dbReference>
<gene>
    <name evidence="2" type="ORF">HF966_00080</name>
</gene>
<evidence type="ECO:0000313" key="2">
    <source>
        <dbReference type="EMBL" id="NKZ17595.1"/>
    </source>
</evidence>
<dbReference type="AlphaFoldDB" id="A0A846ZEV1"/>
<evidence type="ECO:0000259" key="1">
    <source>
        <dbReference type="Pfam" id="PF13472"/>
    </source>
</evidence>
<dbReference type="CDD" id="cd00229">
    <property type="entry name" value="SGNH_hydrolase"/>
    <property type="match status" value="1"/>
</dbReference>
<protein>
    <submittedName>
        <fullName evidence="2">SGNH/GDSL hydrolase family protein</fullName>
    </submittedName>
</protein>
<dbReference type="RefSeq" id="WP_168675634.1">
    <property type="nucleotide sequence ID" value="NZ_BPKV01000010.1"/>
</dbReference>
<reference evidence="2 3" key="1">
    <citation type="submission" date="2020-04" db="EMBL/GenBank/DDBJ databases">
        <title>MicrobeNet Type strains.</title>
        <authorList>
            <person name="Nicholson A.C."/>
        </authorList>
    </citation>
    <scope>NUCLEOTIDE SEQUENCE [LARGE SCALE GENOMIC DNA]</scope>
    <source>
        <strain evidence="2 3">CCUG 54536</strain>
    </source>
</reference>
<organism evidence="2 3">
    <name type="scientific">Leuconostoc holzapfelii</name>
    <dbReference type="NCBI Taxonomy" id="434464"/>
    <lineage>
        <taxon>Bacteria</taxon>
        <taxon>Bacillati</taxon>
        <taxon>Bacillota</taxon>
        <taxon>Bacilli</taxon>
        <taxon>Lactobacillales</taxon>
        <taxon>Lactobacillaceae</taxon>
        <taxon>Leuconostoc</taxon>
    </lineage>
</organism>
<dbReference type="Pfam" id="PF13472">
    <property type="entry name" value="Lipase_GDSL_2"/>
    <property type="match status" value="1"/>
</dbReference>
<sequence>MLGRLKYWLHQIMSQFKARHLSQRLLDSDSVSLAILRHSALKNVSRIGIIGDSVAFGLKAEFNFGQYIQKATGAMIENLAVSGAHLSDNGFTSIYQQAHRLQPADLFILQGTDDDWLANIPLGDGNASRQTYIGAFYQTIAYLQRLNPKAMILVVTPTYQTAMRGTRVRRTERTLNTLGLDLHVYVRAQLKACQALGVPVVNLMQTRLFDPSKPQFRAQFMRDGLHPNGTGHRRIAKLIANTYNKTVNLNKKVQVD</sequence>
<accession>A0A846ZEV1</accession>
<evidence type="ECO:0000313" key="3">
    <source>
        <dbReference type="Proteomes" id="UP000590460"/>
    </source>
</evidence>
<feature type="domain" description="SGNH hydrolase-type esterase" evidence="1">
    <location>
        <begin position="50"/>
        <end position="234"/>
    </location>
</feature>
<dbReference type="Gene3D" id="3.40.50.1110">
    <property type="entry name" value="SGNH hydrolase"/>
    <property type="match status" value="1"/>
</dbReference>
<comment type="caution">
    <text evidence="2">The sequence shown here is derived from an EMBL/GenBank/DDBJ whole genome shotgun (WGS) entry which is preliminary data.</text>
</comment>
<dbReference type="SUPFAM" id="SSF52266">
    <property type="entry name" value="SGNH hydrolase"/>
    <property type="match status" value="1"/>
</dbReference>